<organism evidence="1 2">
    <name type="scientific">Kutzneria kofuensis</name>
    <dbReference type="NCBI Taxonomy" id="103725"/>
    <lineage>
        <taxon>Bacteria</taxon>
        <taxon>Bacillati</taxon>
        <taxon>Actinomycetota</taxon>
        <taxon>Actinomycetes</taxon>
        <taxon>Pseudonocardiales</taxon>
        <taxon>Pseudonocardiaceae</taxon>
        <taxon>Kutzneria</taxon>
    </lineage>
</organism>
<name>A0A7W9NKW2_9PSEU</name>
<dbReference type="Proteomes" id="UP000585638">
    <property type="component" value="Unassembled WGS sequence"/>
</dbReference>
<sequence length="37" mass="3871">MKRFDLTVPENAFHPAGAATTSAITDGVDEVVALVAR</sequence>
<accession>A0A7W9NKW2</accession>
<reference evidence="1 2" key="1">
    <citation type="submission" date="2020-08" db="EMBL/GenBank/DDBJ databases">
        <title>Sequencing the genomes of 1000 actinobacteria strains.</title>
        <authorList>
            <person name="Klenk H.-P."/>
        </authorList>
    </citation>
    <scope>NUCLEOTIDE SEQUENCE [LARGE SCALE GENOMIC DNA]</scope>
    <source>
        <strain evidence="1 2">DSM 43851</strain>
    </source>
</reference>
<dbReference type="EMBL" id="JACHIR010000001">
    <property type="protein sequence ID" value="MBB5896124.1"/>
    <property type="molecule type" value="Genomic_DNA"/>
</dbReference>
<evidence type="ECO:0000313" key="2">
    <source>
        <dbReference type="Proteomes" id="UP000585638"/>
    </source>
</evidence>
<keyword evidence="2" id="KW-1185">Reference proteome</keyword>
<comment type="caution">
    <text evidence="1">The sequence shown here is derived from an EMBL/GenBank/DDBJ whole genome shotgun (WGS) entry which is preliminary data.</text>
</comment>
<gene>
    <name evidence="1" type="ORF">BJ998_007320</name>
</gene>
<dbReference type="AlphaFoldDB" id="A0A7W9NKW2"/>
<evidence type="ECO:0000313" key="1">
    <source>
        <dbReference type="EMBL" id="MBB5896124.1"/>
    </source>
</evidence>
<proteinExistence type="predicted"/>
<protein>
    <submittedName>
        <fullName evidence="1">Uncharacterized protein</fullName>
    </submittedName>
</protein>